<evidence type="ECO:0000313" key="2">
    <source>
        <dbReference type="EMBL" id="VFR20245.1"/>
    </source>
</evidence>
<evidence type="ECO:0000256" key="1">
    <source>
        <dbReference type="SAM" id="MobiDB-lite"/>
    </source>
</evidence>
<dbReference type="EMBL" id="CAADHZ010000027">
    <property type="protein sequence ID" value="VFR36953.1"/>
    <property type="molecule type" value="Genomic_DNA"/>
</dbReference>
<gene>
    <name evidence="3" type="ORF">ANDO1_1720</name>
    <name evidence="2" type="ORF">ANDO2_1627</name>
</gene>
<dbReference type="EMBL" id="CAADIB010000003">
    <property type="protein sequence ID" value="VFR20245.1"/>
    <property type="molecule type" value="Genomic_DNA"/>
</dbReference>
<evidence type="ECO:0000313" key="3">
    <source>
        <dbReference type="EMBL" id="VFR36953.1"/>
    </source>
</evidence>
<reference evidence="2" key="1">
    <citation type="submission" date="2019-03" db="EMBL/GenBank/DDBJ databases">
        <authorList>
            <person name="Danneels B."/>
        </authorList>
    </citation>
    <scope>NUCLEOTIDE SEQUENCE</scope>
</reference>
<accession>A0A484P3P1</accession>
<dbReference type="AlphaFoldDB" id="A0A484P3P1"/>
<name>A0A484P3P1_9ZZZZ</name>
<sequence>MALLRSLEKDRGKKPAGNSADPRVAAWVNAGVTDAQLREAHANAVDARGDDPSTIHPGFLDVFLAQVLNPIAGESRVRKPTPTEPLLWATTWTGVVQKGQALGIAQHDGEPFPAYKVRVHKAAGVTDADRRRMLADYGASI</sequence>
<feature type="compositionally biased region" description="Basic and acidic residues" evidence="1">
    <location>
        <begin position="1"/>
        <end position="13"/>
    </location>
</feature>
<proteinExistence type="predicted"/>
<protein>
    <submittedName>
        <fullName evidence="2">Uncharacterized protein</fullName>
    </submittedName>
</protein>
<organism evidence="2">
    <name type="scientific">plant metagenome</name>
    <dbReference type="NCBI Taxonomy" id="1297885"/>
    <lineage>
        <taxon>unclassified sequences</taxon>
        <taxon>metagenomes</taxon>
        <taxon>organismal metagenomes</taxon>
    </lineage>
</organism>
<feature type="region of interest" description="Disordered" evidence="1">
    <location>
        <begin position="1"/>
        <end position="22"/>
    </location>
</feature>